<name>A0A8J2TST8_9FLAO</name>
<evidence type="ECO:0000259" key="1">
    <source>
        <dbReference type="Pfam" id="PF00156"/>
    </source>
</evidence>
<evidence type="ECO:0000313" key="2">
    <source>
        <dbReference type="EMBL" id="GFZ91377.1"/>
    </source>
</evidence>
<dbReference type="Proteomes" id="UP000598120">
    <property type="component" value="Unassembled WGS sequence"/>
</dbReference>
<dbReference type="CDD" id="cd06223">
    <property type="entry name" value="PRTases_typeI"/>
    <property type="match status" value="1"/>
</dbReference>
<proteinExistence type="predicted"/>
<comment type="caution">
    <text evidence="2">The sequence shown here is derived from an EMBL/GenBank/DDBJ whole genome shotgun (WGS) entry which is preliminary data.</text>
</comment>
<reference evidence="2 3" key="1">
    <citation type="journal article" date="2014" name="Int. J. Syst. Evol. Microbiol.">
        <title>Complete genome sequence of Corynebacterium casei LMG S-19264T (=DSM 44701T), isolated from a smear-ripened cheese.</title>
        <authorList>
            <consortium name="US DOE Joint Genome Institute (JGI-PGF)"/>
            <person name="Walter F."/>
            <person name="Albersmeier A."/>
            <person name="Kalinowski J."/>
            <person name="Ruckert C."/>
        </authorList>
    </citation>
    <scope>NUCLEOTIDE SEQUENCE [LARGE SCALE GENOMIC DNA]</scope>
    <source>
        <strain evidence="2 3">CGMCC 1.15295</strain>
    </source>
</reference>
<protein>
    <recommendedName>
        <fullName evidence="1">Phosphoribosyltransferase domain-containing protein</fullName>
    </recommendedName>
</protein>
<dbReference type="InterPro" id="IPR029057">
    <property type="entry name" value="PRTase-like"/>
</dbReference>
<feature type="domain" description="Phosphoribosyltransferase" evidence="1">
    <location>
        <begin position="11"/>
        <end position="175"/>
    </location>
</feature>
<keyword evidence="3" id="KW-1185">Reference proteome</keyword>
<gene>
    <name evidence="2" type="ORF">GCM10011531_23850</name>
</gene>
<dbReference type="AlphaFoldDB" id="A0A8J2TST8"/>
<dbReference type="SUPFAM" id="SSF53271">
    <property type="entry name" value="PRTase-like"/>
    <property type="match status" value="1"/>
</dbReference>
<dbReference type="Pfam" id="PF00156">
    <property type="entry name" value="Pribosyltran"/>
    <property type="match status" value="1"/>
</dbReference>
<sequence>MEVITLNEEHFNKKCIELIEKIDFNPDMVIGILQGGGIMLDSIKASKKTEANVFGFVKLKKANTSKKNKRLFVPLLKMLPYSILNKLRHIESNKVKKSIQSLDLNNLAKQDIDLNFPQLEEVKSILIIDDAIDSGKTMFVVNENIKRRFPKAKIKIAVISWTLNESIIKPDFYLYKNILVRFPWSLDFKN</sequence>
<organism evidence="2 3">
    <name type="scientific">Aquaticitalea lipolytica</name>
    <dbReference type="NCBI Taxonomy" id="1247562"/>
    <lineage>
        <taxon>Bacteria</taxon>
        <taxon>Pseudomonadati</taxon>
        <taxon>Bacteroidota</taxon>
        <taxon>Flavobacteriia</taxon>
        <taxon>Flavobacteriales</taxon>
        <taxon>Flavobacteriaceae</taxon>
        <taxon>Aquaticitalea</taxon>
    </lineage>
</organism>
<dbReference type="EMBL" id="BMIC01000006">
    <property type="protein sequence ID" value="GFZ91377.1"/>
    <property type="molecule type" value="Genomic_DNA"/>
</dbReference>
<evidence type="ECO:0000313" key="3">
    <source>
        <dbReference type="Proteomes" id="UP000598120"/>
    </source>
</evidence>
<dbReference type="InterPro" id="IPR000836">
    <property type="entry name" value="PRTase_dom"/>
</dbReference>
<dbReference type="RefSeq" id="WP_188606624.1">
    <property type="nucleotide sequence ID" value="NZ_BMIC01000006.1"/>
</dbReference>
<dbReference type="Gene3D" id="3.40.50.2020">
    <property type="match status" value="1"/>
</dbReference>
<accession>A0A8J2TST8</accession>